<keyword evidence="2" id="KW-0808">Transferase</keyword>
<dbReference type="InterPro" id="IPR000182">
    <property type="entry name" value="GNAT_dom"/>
</dbReference>
<dbReference type="Proteomes" id="UP001597241">
    <property type="component" value="Unassembled WGS sequence"/>
</dbReference>
<protein>
    <submittedName>
        <fullName evidence="2">GNAT family N-acetyltransferase</fullName>
        <ecNumber evidence="2">2.3.-.-</ecNumber>
    </submittedName>
</protein>
<proteinExistence type="predicted"/>
<dbReference type="PANTHER" id="PTHR43617">
    <property type="entry name" value="L-AMINO ACID N-ACETYLTRANSFERASE"/>
    <property type="match status" value="1"/>
</dbReference>
<organism evidence="2 3">
    <name type="scientific">Lutibacter holmesii</name>
    <dbReference type="NCBI Taxonomy" id="1137985"/>
    <lineage>
        <taxon>Bacteria</taxon>
        <taxon>Pseudomonadati</taxon>
        <taxon>Bacteroidota</taxon>
        <taxon>Flavobacteriia</taxon>
        <taxon>Flavobacteriales</taxon>
        <taxon>Flavobacteriaceae</taxon>
        <taxon>Lutibacter</taxon>
    </lineage>
</organism>
<dbReference type="Gene3D" id="3.40.630.30">
    <property type="match status" value="1"/>
</dbReference>
<feature type="domain" description="N-acetyltransferase" evidence="1">
    <location>
        <begin position="3"/>
        <end position="157"/>
    </location>
</feature>
<comment type="caution">
    <text evidence="2">The sequence shown here is derived from an EMBL/GenBank/DDBJ whole genome shotgun (WGS) entry which is preliminary data.</text>
</comment>
<dbReference type="PANTHER" id="PTHR43617:SF2">
    <property type="entry name" value="UPF0039 PROTEIN SLL0451"/>
    <property type="match status" value="1"/>
</dbReference>
<evidence type="ECO:0000313" key="3">
    <source>
        <dbReference type="Proteomes" id="UP001597241"/>
    </source>
</evidence>
<gene>
    <name evidence="2" type="ORF">ACFQ5N_01985</name>
</gene>
<evidence type="ECO:0000313" key="2">
    <source>
        <dbReference type="EMBL" id="MFD1292593.1"/>
    </source>
</evidence>
<dbReference type="InterPro" id="IPR016181">
    <property type="entry name" value="Acyl_CoA_acyltransferase"/>
</dbReference>
<sequence>MEITIRKETEIDFENVFNLIKKAFESEKLSDHKEQFLVERLRKSNAFISELSIVAEINEEIIGHILLTKLKIKNKVSVFESLALAPVSVLPKFQRKGIGEKLIVAAHKKASELGYKSIVLLGHTDYYPKFGYKQADKFGIVFPFEAPKENCMVKELVENGLNGVSGCVAYPKEFNE</sequence>
<dbReference type="GO" id="GO:0016746">
    <property type="term" value="F:acyltransferase activity"/>
    <property type="evidence" value="ECO:0007669"/>
    <property type="project" value="UniProtKB-KW"/>
</dbReference>
<dbReference type="RefSeq" id="WP_386807283.1">
    <property type="nucleotide sequence ID" value="NZ_JBHTMV010000002.1"/>
</dbReference>
<evidence type="ECO:0000259" key="1">
    <source>
        <dbReference type="PROSITE" id="PS51186"/>
    </source>
</evidence>
<name>A0ABW3WK89_9FLAO</name>
<keyword evidence="3" id="KW-1185">Reference proteome</keyword>
<accession>A0ABW3WK89</accession>
<keyword evidence="2" id="KW-0012">Acyltransferase</keyword>
<dbReference type="SUPFAM" id="SSF55729">
    <property type="entry name" value="Acyl-CoA N-acyltransferases (Nat)"/>
    <property type="match status" value="1"/>
</dbReference>
<dbReference type="Pfam" id="PF13527">
    <property type="entry name" value="Acetyltransf_9"/>
    <property type="match status" value="1"/>
</dbReference>
<dbReference type="EMBL" id="JBHTMV010000002">
    <property type="protein sequence ID" value="MFD1292593.1"/>
    <property type="molecule type" value="Genomic_DNA"/>
</dbReference>
<dbReference type="CDD" id="cd04301">
    <property type="entry name" value="NAT_SF"/>
    <property type="match status" value="1"/>
</dbReference>
<dbReference type="EC" id="2.3.-.-" evidence="2"/>
<dbReference type="PROSITE" id="PS51186">
    <property type="entry name" value="GNAT"/>
    <property type="match status" value="1"/>
</dbReference>
<reference evidence="3" key="1">
    <citation type="journal article" date="2019" name="Int. J. Syst. Evol. Microbiol.">
        <title>The Global Catalogue of Microorganisms (GCM) 10K type strain sequencing project: providing services to taxonomists for standard genome sequencing and annotation.</title>
        <authorList>
            <consortium name="The Broad Institute Genomics Platform"/>
            <consortium name="The Broad Institute Genome Sequencing Center for Infectious Disease"/>
            <person name="Wu L."/>
            <person name="Ma J."/>
        </authorList>
    </citation>
    <scope>NUCLEOTIDE SEQUENCE [LARGE SCALE GENOMIC DNA]</scope>
    <source>
        <strain evidence="3">CCUG 62221</strain>
    </source>
</reference>
<dbReference type="InterPro" id="IPR050276">
    <property type="entry name" value="MshD_Acetyltransferase"/>
</dbReference>